<organism evidence="2 3">
    <name type="scientific">Panicum virgatum</name>
    <name type="common">Blackwell switchgrass</name>
    <dbReference type="NCBI Taxonomy" id="38727"/>
    <lineage>
        <taxon>Eukaryota</taxon>
        <taxon>Viridiplantae</taxon>
        <taxon>Streptophyta</taxon>
        <taxon>Embryophyta</taxon>
        <taxon>Tracheophyta</taxon>
        <taxon>Spermatophyta</taxon>
        <taxon>Magnoliopsida</taxon>
        <taxon>Liliopsida</taxon>
        <taxon>Poales</taxon>
        <taxon>Poaceae</taxon>
        <taxon>PACMAD clade</taxon>
        <taxon>Panicoideae</taxon>
        <taxon>Panicodae</taxon>
        <taxon>Paniceae</taxon>
        <taxon>Panicinae</taxon>
        <taxon>Panicum</taxon>
        <taxon>Panicum sect. Hiantes</taxon>
    </lineage>
</organism>
<dbReference type="PANTHER" id="PTHR33110:SF121">
    <property type="entry name" value="DUF295 DOMAIN-CONTAINING PROTEIN"/>
    <property type="match status" value="1"/>
</dbReference>
<sequence length="385" mass="44282">MSARQHARDLPTGWSELPPNLVRRCASHLPCDEDHVGMKLQCRAWRDAMRGMPRSMQLPWMLVPLRCTAIVRVGEIRPHKKHVPPFAFASRYIGSYDGGWVMLATGQNCGYRVTNFHTGQHFSIPEHVFFNTGSHAEPVVIRAATLSCTPDNQNSCVIACIVSMFERPFMSRTLICFAHLGARVYSCPMEMDFQDVIFFGGSFYCLTKIEDILRCTPQFDPSFAPTQIRFQNAYLEFESQRHGGGMYPSARYLVESRGELLMVVRYTAPWADETTLFCLFRAVPSMPGGYYYEWERLETIDGRMIFVGRGCSRSYEVLQFPGKHEGVYYHDDETFNQPSVVAFADNWRKYQCHDNGCWPGPGQDVKRWYGWRSASIYTPPMWFLP</sequence>
<proteinExistence type="predicted"/>
<dbReference type="PANTHER" id="PTHR33110">
    <property type="entry name" value="F-BOX/KELCH-REPEAT PROTEIN-RELATED"/>
    <property type="match status" value="1"/>
</dbReference>
<evidence type="ECO:0000259" key="1">
    <source>
        <dbReference type="Pfam" id="PF03478"/>
    </source>
</evidence>
<dbReference type="EMBL" id="CM029052">
    <property type="protein sequence ID" value="KAG2558870.1"/>
    <property type="molecule type" value="Genomic_DNA"/>
</dbReference>
<keyword evidence="3" id="KW-1185">Reference proteome</keyword>
<protein>
    <recommendedName>
        <fullName evidence="1">KIB1-4 beta-propeller domain-containing protein</fullName>
    </recommendedName>
</protein>
<accession>A0A8T0PB76</accession>
<dbReference type="InterPro" id="IPR005174">
    <property type="entry name" value="KIB1-4_b-propeller"/>
</dbReference>
<name>A0A8T0PB76_PANVG</name>
<comment type="caution">
    <text evidence="2">The sequence shown here is derived from an EMBL/GenBank/DDBJ whole genome shotgun (WGS) entry which is preliminary data.</text>
</comment>
<dbReference type="Proteomes" id="UP000823388">
    <property type="component" value="Chromosome 8N"/>
</dbReference>
<dbReference type="AlphaFoldDB" id="A0A8T0PB76"/>
<reference evidence="2" key="1">
    <citation type="submission" date="2020-05" db="EMBL/GenBank/DDBJ databases">
        <title>WGS assembly of Panicum virgatum.</title>
        <authorList>
            <person name="Lovell J.T."/>
            <person name="Jenkins J."/>
            <person name="Shu S."/>
            <person name="Juenger T.E."/>
            <person name="Schmutz J."/>
        </authorList>
    </citation>
    <scope>NUCLEOTIDE SEQUENCE</scope>
    <source>
        <strain evidence="2">AP13</strain>
    </source>
</reference>
<evidence type="ECO:0000313" key="2">
    <source>
        <dbReference type="EMBL" id="KAG2558870.1"/>
    </source>
</evidence>
<gene>
    <name evidence="2" type="ORF">PVAP13_8NG335436</name>
</gene>
<dbReference type="Pfam" id="PF03478">
    <property type="entry name" value="Beta-prop_KIB1-4"/>
    <property type="match status" value="1"/>
</dbReference>
<feature type="domain" description="KIB1-4 beta-propeller" evidence="1">
    <location>
        <begin position="87"/>
        <end position="336"/>
    </location>
</feature>
<evidence type="ECO:0000313" key="3">
    <source>
        <dbReference type="Proteomes" id="UP000823388"/>
    </source>
</evidence>